<protein>
    <recommendedName>
        <fullName evidence="3">Anti-sigma 70 protein</fullName>
    </recommendedName>
</protein>
<dbReference type="KEGG" id="vg:26518658"/>
<reference evidence="1 2" key="1">
    <citation type="submission" date="2015-07" db="EMBL/GenBank/DDBJ databases">
        <title>Isolation and characterization of JD18-a novel lytic bacteriophage for Klebsiella pneumoniae.</title>
        <authorList>
            <person name="Fan J."/>
            <person name="Zhang X."/>
            <person name="Guo X."/>
            <person name="He P."/>
            <person name="Zhang Y."/>
        </authorList>
    </citation>
    <scope>NUCLEOTIDE SEQUENCE [LARGE SCALE GENOMIC DNA]</scope>
</reference>
<evidence type="ECO:0008006" key="3">
    <source>
        <dbReference type="Google" id="ProtNLM"/>
    </source>
</evidence>
<dbReference type="Gene3D" id="1.10.1810.10">
    <property type="entry name" value="Anti-Sigma Factor A"/>
    <property type="match status" value="1"/>
</dbReference>
<sequence length="90" mass="10661">MTKFEIVQEIVTVASILTKFNAEHIMEKRDEFIAFLNEIGIKNEQGRQLNQSNFRKMVSELTDEEKRILVEEYNEGFESIYRTMAMHSNK</sequence>
<dbReference type="Pfam" id="PF09010">
    <property type="entry name" value="AsiA"/>
    <property type="match status" value="1"/>
</dbReference>
<gene>
    <name evidence="1" type="ORF">JD18_243</name>
</gene>
<organism evidence="1 2">
    <name type="scientific">Klebsiella phage JD18</name>
    <dbReference type="NCBI Taxonomy" id="1698360"/>
    <lineage>
        <taxon>Viruses</taxon>
        <taxon>Duplodnaviria</taxon>
        <taxon>Heunggongvirae</taxon>
        <taxon>Uroviricota</taxon>
        <taxon>Caudoviricetes</taxon>
        <taxon>Pantevenvirales</taxon>
        <taxon>Straboviridae</taxon>
        <taxon>Tevenvirinae</taxon>
        <taxon>Jiaodavirus</taxon>
        <taxon>Jiaodavirus jd18</taxon>
    </lineage>
</organism>
<dbReference type="GeneID" id="26518658"/>
<dbReference type="EMBL" id="KT239446">
    <property type="protein sequence ID" value="AKY02114.1"/>
    <property type="molecule type" value="Genomic_DNA"/>
</dbReference>
<dbReference type="InterPro" id="IPR036486">
    <property type="entry name" value="AsiA_sf"/>
</dbReference>
<dbReference type="SUPFAM" id="SSF69070">
    <property type="entry name" value="Anti-sigma factor AsiA"/>
    <property type="match status" value="1"/>
</dbReference>
<accession>A0A0K1Y552</accession>
<dbReference type="GO" id="GO:0006355">
    <property type="term" value="P:regulation of DNA-templated transcription"/>
    <property type="evidence" value="ECO:0007669"/>
    <property type="project" value="InterPro"/>
</dbReference>
<proteinExistence type="predicted"/>
<dbReference type="InterPro" id="IPR015100">
    <property type="entry name" value="AsiA"/>
</dbReference>
<keyword evidence="2" id="KW-1185">Reference proteome</keyword>
<evidence type="ECO:0000313" key="1">
    <source>
        <dbReference type="EMBL" id="AKY02114.1"/>
    </source>
</evidence>
<name>A0A0K1Y552_9CAUD</name>
<dbReference type="Proteomes" id="UP000204179">
    <property type="component" value="Segment"/>
</dbReference>
<evidence type="ECO:0000313" key="2">
    <source>
        <dbReference type="Proteomes" id="UP000204179"/>
    </source>
</evidence>
<dbReference type="RefSeq" id="YP_009190824.1">
    <property type="nucleotide sequence ID" value="NC_028686.1"/>
</dbReference>